<dbReference type="Proteomes" id="UP000324222">
    <property type="component" value="Unassembled WGS sequence"/>
</dbReference>
<evidence type="ECO:0000313" key="3">
    <source>
        <dbReference type="Proteomes" id="UP000324222"/>
    </source>
</evidence>
<feature type="compositionally biased region" description="Basic and acidic residues" evidence="1">
    <location>
        <begin position="44"/>
        <end position="55"/>
    </location>
</feature>
<dbReference type="AlphaFoldDB" id="A0A5B7HKV3"/>
<feature type="region of interest" description="Disordered" evidence="1">
    <location>
        <begin position="36"/>
        <end position="63"/>
    </location>
</feature>
<accession>A0A5B7HKV3</accession>
<sequence>MRTGKITSRQWLTGGEAEASKKQQQQVVSFLNCPAAPSHMSGRRGGDGVSREQCQEQRSFTGAHKRLMEPARRRFLLKVLYYWVPSSLSSWAT</sequence>
<reference evidence="2 3" key="1">
    <citation type="submission" date="2019-05" db="EMBL/GenBank/DDBJ databases">
        <title>Another draft genome of Portunus trituberculatus and its Hox gene families provides insights of decapod evolution.</title>
        <authorList>
            <person name="Jeong J.-H."/>
            <person name="Song I."/>
            <person name="Kim S."/>
            <person name="Choi T."/>
            <person name="Kim D."/>
            <person name="Ryu S."/>
            <person name="Kim W."/>
        </authorList>
    </citation>
    <scope>NUCLEOTIDE SEQUENCE [LARGE SCALE GENOMIC DNA]</scope>
    <source>
        <tissue evidence="2">Muscle</tissue>
    </source>
</reference>
<name>A0A5B7HKV3_PORTR</name>
<evidence type="ECO:0000313" key="2">
    <source>
        <dbReference type="EMBL" id="MPC70566.1"/>
    </source>
</evidence>
<organism evidence="2 3">
    <name type="scientific">Portunus trituberculatus</name>
    <name type="common">Swimming crab</name>
    <name type="synonym">Neptunus trituberculatus</name>
    <dbReference type="NCBI Taxonomy" id="210409"/>
    <lineage>
        <taxon>Eukaryota</taxon>
        <taxon>Metazoa</taxon>
        <taxon>Ecdysozoa</taxon>
        <taxon>Arthropoda</taxon>
        <taxon>Crustacea</taxon>
        <taxon>Multicrustacea</taxon>
        <taxon>Malacostraca</taxon>
        <taxon>Eumalacostraca</taxon>
        <taxon>Eucarida</taxon>
        <taxon>Decapoda</taxon>
        <taxon>Pleocyemata</taxon>
        <taxon>Brachyura</taxon>
        <taxon>Eubrachyura</taxon>
        <taxon>Portunoidea</taxon>
        <taxon>Portunidae</taxon>
        <taxon>Portuninae</taxon>
        <taxon>Portunus</taxon>
    </lineage>
</organism>
<gene>
    <name evidence="2" type="ORF">E2C01_064818</name>
</gene>
<feature type="region of interest" description="Disordered" evidence="1">
    <location>
        <begin position="1"/>
        <end position="20"/>
    </location>
</feature>
<protein>
    <submittedName>
        <fullName evidence="2">Uncharacterized protein</fullName>
    </submittedName>
</protein>
<comment type="caution">
    <text evidence="2">The sequence shown here is derived from an EMBL/GenBank/DDBJ whole genome shotgun (WGS) entry which is preliminary data.</text>
</comment>
<keyword evidence="3" id="KW-1185">Reference proteome</keyword>
<feature type="compositionally biased region" description="Polar residues" evidence="1">
    <location>
        <begin position="1"/>
        <end position="11"/>
    </location>
</feature>
<dbReference type="EMBL" id="VSRR010031344">
    <property type="protein sequence ID" value="MPC70566.1"/>
    <property type="molecule type" value="Genomic_DNA"/>
</dbReference>
<evidence type="ECO:0000256" key="1">
    <source>
        <dbReference type="SAM" id="MobiDB-lite"/>
    </source>
</evidence>
<proteinExistence type="predicted"/>